<accession>A0A327Z9V9</accession>
<dbReference type="RefSeq" id="WP_146616852.1">
    <property type="nucleotide sequence ID" value="NZ_JACHWI010000004.1"/>
</dbReference>
<dbReference type="AlphaFoldDB" id="A0A327Z9V9"/>
<feature type="region of interest" description="Disordered" evidence="1">
    <location>
        <begin position="1"/>
        <end position="73"/>
    </location>
</feature>
<reference evidence="2 3" key="1">
    <citation type="submission" date="2018-06" db="EMBL/GenBank/DDBJ databases">
        <title>Genomic Encyclopedia of Type Strains, Phase III (KMG-III): the genomes of soil and plant-associated and newly described type strains.</title>
        <authorList>
            <person name="Whitman W."/>
        </authorList>
    </citation>
    <scope>NUCLEOTIDE SEQUENCE [LARGE SCALE GENOMIC DNA]</scope>
    <source>
        <strain evidence="2 3">CGMCC 4.7090</strain>
    </source>
</reference>
<evidence type="ECO:0000313" key="2">
    <source>
        <dbReference type="EMBL" id="RAK35323.1"/>
    </source>
</evidence>
<feature type="compositionally biased region" description="Polar residues" evidence="1">
    <location>
        <begin position="46"/>
        <end position="62"/>
    </location>
</feature>
<feature type="compositionally biased region" description="Basic and acidic residues" evidence="1">
    <location>
        <begin position="1"/>
        <end position="10"/>
    </location>
</feature>
<name>A0A327Z9V9_9ACTN</name>
<dbReference type="EMBL" id="QLMJ01000010">
    <property type="protein sequence ID" value="RAK35323.1"/>
    <property type="molecule type" value="Genomic_DNA"/>
</dbReference>
<evidence type="ECO:0000313" key="3">
    <source>
        <dbReference type="Proteomes" id="UP000249341"/>
    </source>
</evidence>
<organism evidence="2 3">
    <name type="scientific">Actinoplanes lutulentus</name>
    <dbReference type="NCBI Taxonomy" id="1287878"/>
    <lineage>
        <taxon>Bacteria</taxon>
        <taxon>Bacillati</taxon>
        <taxon>Actinomycetota</taxon>
        <taxon>Actinomycetes</taxon>
        <taxon>Micromonosporales</taxon>
        <taxon>Micromonosporaceae</taxon>
        <taxon>Actinoplanes</taxon>
    </lineage>
</organism>
<dbReference type="OrthoDB" id="10010556at2"/>
<dbReference type="Proteomes" id="UP000249341">
    <property type="component" value="Unassembled WGS sequence"/>
</dbReference>
<proteinExistence type="predicted"/>
<feature type="compositionally biased region" description="Gly residues" evidence="1">
    <location>
        <begin position="12"/>
        <end position="26"/>
    </location>
</feature>
<evidence type="ECO:0000256" key="1">
    <source>
        <dbReference type="SAM" id="MobiDB-lite"/>
    </source>
</evidence>
<gene>
    <name evidence="2" type="ORF">B0I29_11075</name>
</gene>
<protein>
    <submittedName>
        <fullName evidence="2">Uncharacterized protein</fullName>
    </submittedName>
</protein>
<keyword evidence="3" id="KW-1185">Reference proteome</keyword>
<comment type="caution">
    <text evidence="2">The sequence shown here is derived from an EMBL/GenBank/DDBJ whole genome shotgun (WGS) entry which is preliminary data.</text>
</comment>
<sequence>MGDSEGDRTGQDGPGSIGPLDGGGRNGTSMAPGRSRPEISFEPVVSTASVGTEASPTRNATMITYRRVVPEKP</sequence>